<feature type="region of interest" description="Disordered" evidence="1">
    <location>
        <begin position="397"/>
        <end position="420"/>
    </location>
</feature>
<accession>A0AAW0BZT1</accession>
<feature type="compositionally biased region" description="Low complexity" evidence="1">
    <location>
        <begin position="400"/>
        <end position="413"/>
    </location>
</feature>
<keyword evidence="3" id="KW-1185">Reference proteome</keyword>
<dbReference type="Proteomes" id="UP001362999">
    <property type="component" value="Unassembled WGS sequence"/>
</dbReference>
<proteinExistence type="predicted"/>
<sequence length="500" mass="55008">MLPYLSLQPPLRPRITRPRGLWKGGKSKQRFNLDGFRSKSLGSDTSSDDDLDGYCLLEYSPEPFDNDCCSMDTSEPPTAPDSRFEEWEALKDLFARAAEKYESDDVNEAVALLRSVIAESARFLVLYEDPSLLFAEPGSKTPEPVSMTSPKTPKKKCTCRENPTALHAQLGTALFLFGNLIAQDPSLALPNEPSIPATYWLAALDVFETGENLPSRTSGRGCDAPEDWRMAIVWGRTLICVADAALTLQLQSSSAPPPPPERKWQSPTASPFAAIAMRRPPASRRIVLATADMHELLVLAIDHFARGIFHMPRTAPRTEPGPSSAPTFDRSSELFTIAREALALAERLPAAAERTRWATWADSVLQQIPVQTEAVIRVRGRCWLVVGTARVEEIEASAWGDSESSDSPPSSSLDSEEAEEAREGLERAIEFFERAMSEGLQGTDVAESERGSEDELRAFLIEALLTLANLTKDKDSQEALYQRAQLLGGDTLGMEMDMSS</sequence>
<evidence type="ECO:0000313" key="3">
    <source>
        <dbReference type="Proteomes" id="UP001362999"/>
    </source>
</evidence>
<dbReference type="AlphaFoldDB" id="A0AAW0BZT1"/>
<comment type="caution">
    <text evidence="2">The sequence shown here is derived from an EMBL/GenBank/DDBJ whole genome shotgun (WGS) entry which is preliminary data.</text>
</comment>
<protein>
    <submittedName>
        <fullName evidence="2">Uncharacterized protein</fullName>
    </submittedName>
</protein>
<reference evidence="2 3" key="1">
    <citation type="journal article" date="2024" name="J Genomics">
        <title>Draft genome sequencing and assembly of Favolaschia claudopus CIRM-BRFM 2984 isolated from oak limbs.</title>
        <authorList>
            <person name="Navarro D."/>
            <person name="Drula E."/>
            <person name="Chaduli D."/>
            <person name="Cazenave R."/>
            <person name="Ahrendt S."/>
            <person name="Wang J."/>
            <person name="Lipzen A."/>
            <person name="Daum C."/>
            <person name="Barry K."/>
            <person name="Grigoriev I.V."/>
            <person name="Favel A."/>
            <person name="Rosso M.N."/>
            <person name="Martin F."/>
        </authorList>
    </citation>
    <scope>NUCLEOTIDE SEQUENCE [LARGE SCALE GENOMIC DNA]</scope>
    <source>
        <strain evidence="2 3">CIRM-BRFM 2984</strain>
    </source>
</reference>
<evidence type="ECO:0000256" key="1">
    <source>
        <dbReference type="SAM" id="MobiDB-lite"/>
    </source>
</evidence>
<dbReference type="EMBL" id="JAWWNJ010000024">
    <property type="protein sequence ID" value="KAK7031465.1"/>
    <property type="molecule type" value="Genomic_DNA"/>
</dbReference>
<gene>
    <name evidence="2" type="ORF">R3P38DRAFT_3352694</name>
</gene>
<name>A0AAW0BZT1_9AGAR</name>
<organism evidence="2 3">
    <name type="scientific">Favolaschia claudopus</name>
    <dbReference type="NCBI Taxonomy" id="2862362"/>
    <lineage>
        <taxon>Eukaryota</taxon>
        <taxon>Fungi</taxon>
        <taxon>Dikarya</taxon>
        <taxon>Basidiomycota</taxon>
        <taxon>Agaricomycotina</taxon>
        <taxon>Agaricomycetes</taxon>
        <taxon>Agaricomycetidae</taxon>
        <taxon>Agaricales</taxon>
        <taxon>Marasmiineae</taxon>
        <taxon>Mycenaceae</taxon>
        <taxon>Favolaschia</taxon>
    </lineage>
</organism>
<evidence type="ECO:0000313" key="2">
    <source>
        <dbReference type="EMBL" id="KAK7031465.1"/>
    </source>
</evidence>